<dbReference type="EMBL" id="MJMG01000001">
    <property type="protein sequence ID" value="OEY87072.1"/>
    <property type="molecule type" value="Genomic_DNA"/>
</dbReference>
<keyword evidence="10" id="KW-1185">Reference proteome</keyword>
<comment type="similarity">
    <text evidence="3">Belongs to the UbiH/COQ6 family.</text>
</comment>
<dbReference type="PROSITE" id="PS01304">
    <property type="entry name" value="UBIH"/>
    <property type="match status" value="1"/>
</dbReference>
<name>A0A1E7QKR7_WOLPI</name>
<reference evidence="9 10" key="1">
    <citation type="submission" date="2016-09" db="EMBL/GenBank/DDBJ databases">
        <title>Genomic evidence for plant-parasitic nematodes as the earliest Wolbachia hosts.</title>
        <authorList>
            <person name="Brown A.M."/>
            <person name="Wasala S.K."/>
            <person name="Howe D.K."/>
            <person name="Peetz A.B."/>
            <person name="Zasada I.A."/>
            <person name="Denver D.R."/>
        </authorList>
    </citation>
    <scope>NUCLEOTIDE SEQUENCE [LARGE SCALE GENOMIC DNA]</scope>
    <source>
        <strain evidence="10">wPpe</strain>
    </source>
</reference>
<dbReference type="Gene3D" id="3.50.50.60">
    <property type="entry name" value="FAD/NAD(P)-binding domain"/>
    <property type="match status" value="2"/>
</dbReference>
<dbReference type="PANTHER" id="PTHR43876">
    <property type="entry name" value="UBIQUINONE BIOSYNTHESIS MONOOXYGENASE COQ6, MITOCHONDRIAL"/>
    <property type="match status" value="1"/>
</dbReference>
<dbReference type="NCBIfam" id="TIGR01988">
    <property type="entry name" value="Ubi-OHases"/>
    <property type="match status" value="1"/>
</dbReference>
<dbReference type="SUPFAM" id="SSF51905">
    <property type="entry name" value="FAD/NAD(P)-binding domain"/>
    <property type="match status" value="1"/>
</dbReference>
<protein>
    <submittedName>
        <fullName evidence="9">2-octaprenyl-3-methyl-6-methoxy-1,4-benzoquinol hydroxylase</fullName>
    </submittedName>
</protein>
<dbReference type="GO" id="GO:0110142">
    <property type="term" value="C:ubiquinone biosynthesis complex"/>
    <property type="evidence" value="ECO:0007669"/>
    <property type="project" value="UniProtKB-ARBA"/>
</dbReference>
<dbReference type="Pfam" id="PF01494">
    <property type="entry name" value="FAD_binding_3"/>
    <property type="match status" value="1"/>
</dbReference>
<evidence type="ECO:0000256" key="7">
    <source>
        <dbReference type="ARBA" id="ARBA00023033"/>
    </source>
</evidence>
<dbReference type="InterPro" id="IPR010971">
    <property type="entry name" value="UbiH/COQ6"/>
</dbReference>
<dbReference type="InterPro" id="IPR002938">
    <property type="entry name" value="FAD-bd"/>
</dbReference>
<comment type="caution">
    <text evidence="9">The sequence shown here is derived from an EMBL/GenBank/DDBJ whole genome shotgun (WGS) entry which is preliminary data.</text>
</comment>
<feature type="domain" description="FAD-binding" evidence="8">
    <location>
        <begin position="3"/>
        <end position="307"/>
    </location>
</feature>
<dbReference type="InterPro" id="IPR051205">
    <property type="entry name" value="UbiH/COQ6_monooxygenase"/>
</dbReference>
<dbReference type="GO" id="GO:0071949">
    <property type="term" value="F:FAD binding"/>
    <property type="evidence" value="ECO:0007669"/>
    <property type="project" value="InterPro"/>
</dbReference>
<accession>A0A1E7QKR7</accession>
<dbReference type="Proteomes" id="UP000175679">
    <property type="component" value="Unassembled WGS sequence"/>
</dbReference>
<proteinExistence type="inferred from homology"/>
<dbReference type="AlphaFoldDB" id="A0A1E7QKR7"/>
<evidence type="ECO:0000256" key="1">
    <source>
        <dbReference type="ARBA" id="ARBA00001974"/>
    </source>
</evidence>
<comment type="cofactor">
    <cofactor evidence="1">
        <name>FAD</name>
        <dbReference type="ChEBI" id="CHEBI:57692"/>
    </cofactor>
</comment>
<evidence type="ECO:0000313" key="10">
    <source>
        <dbReference type="Proteomes" id="UP000175679"/>
    </source>
</evidence>
<evidence type="ECO:0000313" key="9">
    <source>
        <dbReference type="EMBL" id="OEY87072.1"/>
    </source>
</evidence>
<dbReference type="InterPro" id="IPR018168">
    <property type="entry name" value="Ubi_Hdrlase_CS"/>
</dbReference>
<gene>
    <name evidence="9" type="ORF">BIY23_01125</name>
</gene>
<organism evidence="9 10">
    <name type="scientific">Wolbachia pipientis</name>
    <dbReference type="NCBI Taxonomy" id="955"/>
    <lineage>
        <taxon>Bacteria</taxon>
        <taxon>Pseudomonadati</taxon>
        <taxon>Pseudomonadota</taxon>
        <taxon>Alphaproteobacteria</taxon>
        <taxon>Rickettsiales</taxon>
        <taxon>Anaplasmataceae</taxon>
        <taxon>Wolbachieae</taxon>
        <taxon>Wolbachia</taxon>
    </lineage>
</organism>
<comment type="pathway">
    <text evidence="2">Cofactor biosynthesis; ubiquinone biosynthesis.</text>
</comment>
<dbReference type="UniPathway" id="UPA00232"/>
<dbReference type="FunFam" id="3.50.50.60:FF:000021">
    <property type="entry name" value="Ubiquinone biosynthesis monooxygenase COQ6"/>
    <property type="match status" value="1"/>
</dbReference>
<dbReference type="PRINTS" id="PR00420">
    <property type="entry name" value="RNGMNOXGNASE"/>
</dbReference>
<keyword evidence="6" id="KW-0560">Oxidoreductase</keyword>
<dbReference type="OrthoDB" id="9796623at2"/>
<dbReference type="GO" id="GO:0008681">
    <property type="term" value="F:2-octaprenyl-6-methoxyphenol hydroxylase activity"/>
    <property type="evidence" value="ECO:0007669"/>
    <property type="project" value="InterPro"/>
</dbReference>
<dbReference type="PANTHER" id="PTHR43876:SF7">
    <property type="entry name" value="UBIQUINONE BIOSYNTHESIS MONOOXYGENASE COQ6, MITOCHONDRIAL"/>
    <property type="match status" value="1"/>
</dbReference>
<dbReference type="InterPro" id="IPR011295">
    <property type="entry name" value="UbiH"/>
</dbReference>
<dbReference type="InterPro" id="IPR036188">
    <property type="entry name" value="FAD/NAD-bd_sf"/>
</dbReference>
<evidence type="ECO:0000259" key="8">
    <source>
        <dbReference type="Pfam" id="PF01494"/>
    </source>
</evidence>
<evidence type="ECO:0000256" key="4">
    <source>
        <dbReference type="ARBA" id="ARBA00022630"/>
    </source>
</evidence>
<keyword evidence="4" id="KW-0285">Flavoprotein</keyword>
<keyword evidence="7" id="KW-0503">Monooxygenase</keyword>
<evidence type="ECO:0000256" key="2">
    <source>
        <dbReference type="ARBA" id="ARBA00004749"/>
    </source>
</evidence>
<evidence type="ECO:0000256" key="3">
    <source>
        <dbReference type="ARBA" id="ARBA00005349"/>
    </source>
</evidence>
<dbReference type="GO" id="GO:0006744">
    <property type="term" value="P:ubiquinone biosynthetic process"/>
    <property type="evidence" value="ECO:0007669"/>
    <property type="project" value="UniProtKB-UniPathway"/>
</dbReference>
<sequence length="385" mass="42868">MNYDVIISGGGLLGLITAIGLSHQSISVAVIEKNTLPRVTDDNRAFAIAQGSKQILERFGIWKFIHADAEPIFDICILDGNSPVSVHYNHKTVGSEPMGYVIDNSIIWSAINKCFLHKLNLYCPCSYKTISCDSGYVQVILDDSKKLISSLLICAEGKNSKLHELFSIPKVKFDYKQNSIVCNVTHELHHENLAVERFFPGGPFAILPMKGGYSSSIVWTEKSEISQMLMSLSPQEFIVELEKRFGSYLGTINLDSKIKSYPLNFAFAKNLYQNRVLLIGDTAHSIHPIAGQGLNLGIRDVDTAVRHIVTAKTTGIDIGSNYLLKKISRNQFCDNITMAAATDGLNRLFSNKIFCLKVLRNFGLMVVENSHSIKRRFIKHAMGLH</sequence>
<evidence type="ECO:0000256" key="6">
    <source>
        <dbReference type="ARBA" id="ARBA00023002"/>
    </source>
</evidence>
<dbReference type="NCBIfam" id="TIGR01984">
    <property type="entry name" value="UbiH"/>
    <property type="match status" value="1"/>
</dbReference>
<evidence type="ECO:0000256" key="5">
    <source>
        <dbReference type="ARBA" id="ARBA00022827"/>
    </source>
</evidence>
<keyword evidence="5" id="KW-0274">FAD</keyword>
<dbReference type="RefSeq" id="WP_070064722.1">
    <property type="nucleotide sequence ID" value="NZ_MJMG01000001.1"/>
</dbReference>